<dbReference type="Pfam" id="PF01521">
    <property type="entry name" value="Fe-S_biosyn"/>
    <property type="match status" value="1"/>
</dbReference>
<dbReference type="InterPro" id="IPR035903">
    <property type="entry name" value="HesB-like_dom_sf"/>
</dbReference>
<accession>A0A9Q8X3U8</accession>
<dbReference type="SUPFAM" id="SSF89360">
    <property type="entry name" value="HesB-like domain"/>
    <property type="match status" value="1"/>
</dbReference>
<name>A0A9Q8X3U8_9GAMM</name>
<dbReference type="EMBL" id="CP097966">
    <property type="protein sequence ID" value="URQ63048.1"/>
    <property type="molecule type" value="Genomic_DNA"/>
</dbReference>
<dbReference type="NCBIfam" id="NF010147">
    <property type="entry name" value="PRK13623.1"/>
    <property type="match status" value="1"/>
</dbReference>
<dbReference type="PANTHER" id="PTHR43011">
    <property type="entry name" value="IRON-SULFUR CLUSTER ASSEMBLY 2 HOMOLOG, MITOCHONDRIAL"/>
    <property type="match status" value="1"/>
</dbReference>
<dbReference type="GO" id="GO:0051539">
    <property type="term" value="F:4 iron, 4 sulfur cluster binding"/>
    <property type="evidence" value="ECO:0007669"/>
    <property type="project" value="TreeGrafter"/>
</dbReference>
<dbReference type="NCBIfam" id="TIGR00049">
    <property type="entry name" value="iron-sulfur cluster assembly accessory protein"/>
    <property type="match status" value="1"/>
</dbReference>
<gene>
    <name evidence="2" type="primary">erpA</name>
    <name evidence="2" type="ORF">M9B40_04825</name>
</gene>
<keyword evidence="3" id="KW-1185">Reference proteome</keyword>
<dbReference type="GO" id="GO:0016226">
    <property type="term" value="P:iron-sulfur cluster assembly"/>
    <property type="evidence" value="ECO:0007669"/>
    <property type="project" value="InterPro"/>
</dbReference>
<evidence type="ECO:0000313" key="3">
    <source>
        <dbReference type="Proteomes" id="UP001056381"/>
    </source>
</evidence>
<dbReference type="Proteomes" id="UP001056381">
    <property type="component" value="Chromosome"/>
</dbReference>
<dbReference type="PROSITE" id="PS01152">
    <property type="entry name" value="HESB"/>
    <property type="match status" value="1"/>
</dbReference>
<sequence>MEVKSNKATPFALSDSAKKKILSLQSNEDKRLFRVYVTGGGCSGFQYGFKFDDLDKDEDHILKFDNELSILLDELSYPYIAGSVVDYKEDLMGAKFTVENPNAKSTCGCGASFSI</sequence>
<dbReference type="GO" id="GO:0051537">
    <property type="term" value="F:2 iron, 2 sulfur cluster binding"/>
    <property type="evidence" value="ECO:0007669"/>
    <property type="project" value="TreeGrafter"/>
</dbReference>
<protein>
    <submittedName>
        <fullName evidence="2">Iron-sulfur cluster insertion protein ErpA</fullName>
    </submittedName>
</protein>
<dbReference type="PANTHER" id="PTHR43011:SF1">
    <property type="entry name" value="IRON-SULFUR CLUSTER ASSEMBLY 2 HOMOLOG, MITOCHONDRIAL"/>
    <property type="match status" value="1"/>
</dbReference>
<proteinExistence type="predicted"/>
<organism evidence="2 3">
    <name type="scientific">SAR86 cluster bacterium</name>
    <dbReference type="NCBI Taxonomy" id="2030880"/>
    <lineage>
        <taxon>Bacteria</taxon>
        <taxon>Pseudomonadati</taxon>
        <taxon>Pseudomonadota</taxon>
        <taxon>Gammaproteobacteria</taxon>
        <taxon>SAR86 cluster</taxon>
    </lineage>
</organism>
<dbReference type="InterPro" id="IPR017870">
    <property type="entry name" value="FeS_cluster_insertion_CS"/>
</dbReference>
<dbReference type="InterPro" id="IPR016092">
    <property type="entry name" value="ATAP"/>
</dbReference>
<dbReference type="Gene3D" id="2.60.300.12">
    <property type="entry name" value="HesB-like domain"/>
    <property type="match status" value="1"/>
</dbReference>
<dbReference type="AlphaFoldDB" id="A0A9Q8X3U8"/>
<feature type="domain" description="Core" evidence="1">
    <location>
        <begin position="12"/>
        <end position="110"/>
    </location>
</feature>
<evidence type="ECO:0000259" key="1">
    <source>
        <dbReference type="Pfam" id="PF01521"/>
    </source>
</evidence>
<dbReference type="InterPro" id="IPR000361">
    <property type="entry name" value="ATAP_core_dom"/>
</dbReference>
<dbReference type="GO" id="GO:0005506">
    <property type="term" value="F:iron ion binding"/>
    <property type="evidence" value="ECO:0007669"/>
    <property type="project" value="TreeGrafter"/>
</dbReference>
<reference evidence="2" key="1">
    <citation type="submission" date="2022-05" db="EMBL/GenBank/DDBJ databases">
        <title>Single-amplified genomics reveal most streamlined microbe among free-living bacteria.</title>
        <authorList>
            <person name="Roda-Garcia J."/>
            <person name="Haro-Moreno J.M."/>
            <person name="Rodriguez-Valera F."/>
            <person name="Almagro-Moreno S."/>
            <person name="Lopez-Perez M."/>
        </authorList>
    </citation>
    <scope>NUCLEOTIDE SEQUENCE</scope>
    <source>
        <strain evidence="2">TMED112-D2-2</strain>
    </source>
</reference>
<evidence type="ECO:0000313" key="2">
    <source>
        <dbReference type="EMBL" id="URQ63048.1"/>
    </source>
</evidence>